<name>A0A6H5G8V4_9HEMI</name>
<dbReference type="Proteomes" id="UP000479000">
    <property type="component" value="Unassembled WGS sequence"/>
</dbReference>
<evidence type="ECO:0000313" key="2">
    <source>
        <dbReference type="EMBL" id="CAA9998303.1"/>
    </source>
</evidence>
<feature type="compositionally biased region" description="Polar residues" evidence="1">
    <location>
        <begin position="186"/>
        <end position="196"/>
    </location>
</feature>
<dbReference type="AlphaFoldDB" id="A0A6H5G8V4"/>
<sequence>MSVKRDLFREDDTGGKSDSDAENAEGLQSGGRDSKTLKSAKKEERDELQQISQRVCDDLKGKKPLQTEGDNVHSQSKRFLTVHHTRWNCLISLDMVDPFDFVKLQLGLNHLDPSTRREFEQKYSSQVIPTFVNLIEFITDLSRKEELIAAEHPRESRHKPATHPASKKSSEVHEVYVVSCKGTVSHTVKPSPSQPQIAAKEVSRDAEPQPSHGGPNPVSCWDCNGPHVFSQCEAPRTRPFCFRWGRKGVSVLSSSLPCRLCPPTLRCRLRLPSRPCHFRLQSRDGYWQEQRSTWGPIM</sequence>
<feature type="region of interest" description="Disordered" evidence="1">
    <location>
        <begin position="186"/>
        <end position="214"/>
    </location>
</feature>
<protein>
    <submittedName>
        <fullName evidence="2">Uncharacterized protein</fullName>
    </submittedName>
</protein>
<evidence type="ECO:0000256" key="1">
    <source>
        <dbReference type="SAM" id="MobiDB-lite"/>
    </source>
</evidence>
<gene>
    <name evidence="2" type="ORF">NTEN_LOCUS4586</name>
</gene>
<organism evidence="2 3">
    <name type="scientific">Nesidiocoris tenuis</name>
    <dbReference type="NCBI Taxonomy" id="355587"/>
    <lineage>
        <taxon>Eukaryota</taxon>
        <taxon>Metazoa</taxon>
        <taxon>Ecdysozoa</taxon>
        <taxon>Arthropoda</taxon>
        <taxon>Hexapoda</taxon>
        <taxon>Insecta</taxon>
        <taxon>Pterygota</taxon>
        <taxon>Neoptera</taxon>
        <taxon>Paraneoptera</taxon>
        <taxon>Hemiptera</taxon>
        <taxon>Heteroptera</taxon>
        <taxon>Panheteroptera</taxon>
        <taxon>Cimicomorpha</taxon>
        <taxon>Miridae</taxon>
        <taxon>Dicyphina</taxon>
        <taxon>Nesidiocoris</taxon>
    </lineage>
</organism>
<dbReference type="EMBL" id="CADCXU010006756">
    <property type="protein sequence ID" value="CAA9998303.1"/>
    <property type="molecule type" value="Genomic_DNA"/>
</dbReference>
<evidence type="ECO:0000313" key="3">
    <source>
        <dbReference type="Proteomes" id="UP000479000"/>
    </source>
</evidence>
<feature type="region of interest" description="Disordered" evidence="1">
    <location>
        <begin position="150"/>
        <end position="170"/>
    </location>
</feature>
<keyword evidence="3" id="KW-1185">Reference proteome</keyword>
<dbReference type="OrthoDB" id="6596019at2759"/>
<feature type="region of interest" description="Disordered" evidence="1">
    <location>
        <begin position="1"/>
        <end position="53"/>
    </location>
</feature>
<reference evidence="2 3" key="1">
    <citation type="submission" date="2020-02" db="EMBL/GenBank/DDBJ databases">
        <authorList>
            <person name="Ferguson B K."/>
        </authorList>
    </citation>
    <scope>NUCLEOTIDE SEQUENCE [LARGE SCALE GENOMIC DNA]</scope>
</reference>
<proteinExistence type="predicted"/>
<feature type="compositionally biased region" description="Basic and acidic residues" evidence="1">
    <location>
        <begin position="32"/>
        <end position="48"/>
    </location>
</feature>
<accession>A0A6H5G8V4</accession>
<feature type="compositionally biased region" description="Basic and acidic residues" evidence="1">
    <location>
        <begin position="1"/>
        <end position="19"/>
    </location>
</feature>